<reference evidence="9 10" key="1">
    <citation type="submission" date="2019-02" db="EMBL/GenBank/DDBJ databases">
        <title>Deep-cultivation of Planctomycetes and their phenomic and genomic characterization uncovers novel biology.</title>
        <authorList>
            <person name="Wiegand S."/>
            <person name="Jogler M."/>
            <person name="Boedeker C."/>
            <person name="Pinto D."/>
            <person name="Vollmers J."/>
            <person name="Rivas-Marin E."/>
            <person name="Kohn T."/>
            <person name="Peeters S.H."/>
            <person name="Heuer A."/>
            <person name="Rast P."/>
            <person name="Oberbeckmann S."/>
            <person name="Bunk B."/>
            <person name="Jeske O."/>
            <person name="Meyerdierks A."/>
            <person name="Storesund J.E."/>
            <person name="Kallscheuer N."/>
            <person name="Luecker S."/>
            <person name="Lage O.M."/>
            <person name="Pohl T."/>
            <person name="Merkel B.J."/>
            <person name="Hornburger P."/>
            <person name="Mueller R.-W."/>
            <person name="Bruemmer F."/>
            <person name="Labrenz M."/>
            <person name="Spormann A.M."/>
            <person name="Op den Camp H."/>
            <person name="Overmann J."/>
            <person name="Amann R."/>
            <person name="Jetten M.S.M."/>
            <person name="Mascher T."/>
            <person name="Medema M.H."/>
            <person name="Devos D.P."/>
            <person name="Kaster A.-K."/>
            <person name="Ovreas L."/>
            <person name="Rohde M."/>
            <person name="Galperin M.Y."/>
            <person name="Jogler C."/>
        </authorList>
    </citation>
    <scope>NUCLEOTIDE SEQUENCE [LARGE SCALE GENOMIC DNA]</scope>
    <source>
        <strain evidence="9 10">Pla175</strain>
    </source>
</reference>
<dbReference type="OrthoDB" id="249114at2"/>
<dbReference type="AlphaFoldDB" id="A0A518D5U3"/>
<evidence type="ECO:0000259" key="8">
    <source>
        <dbReference type="Pfam" id="PF20473"/>
    </source>
</evidence>
<dbReference type="SUPFAM" id="SSF53335">
    <property type="entry name" value="S-adenosyl-L-methionine-dependent methyltransferases"/>
    <property type="match status" value="1"/>
</dbReference>
<evidence type="ECO:0000259" key="6">
    <source>
        <dbReference type="Pfam" id="PF20465"/>
    </source>
</evidence>
<proteinExistence type="predicted"/>
<dbReference type="Proteomes" id="UP000317429">
    <property type="component" value="Chromosome"/>
</dbReference>
<keyword evidence="3" id="KW-0808">Transferase</keyword>
<evidence type="ECO:0000259" key="7">
    <source>
        <dbReference type="Pfam" id="PF20466"/>
    </source>
</evidence>
<dbReference type="PANTHER" id="PTHR33841:SF1">
    <property type="entry name" value="DNA METHYLTRANSFERASE A"/>
    <property type="match status" value="1"/>
</dbReference>
<dbReference type="GO" id="GO:0032259">
    <property type="term" value="P:methylation"/>
    <property type="evidence" value="ECO:0007669"/>
    <property type="project" value="UniProtKB-KW"/>
</dbReference>
<sequence>MQADAFIERWAPSGGSERANYQSFLNELCDLLGVPHPDPAKAENQQNAYVFERAVTFDNRDGTQSTGFVDLYKRGAFVCETKQGVEAGQQGQLLSERQQKAQAKRKSGHGLRGTSAYENAMQRAVGQAERYARSLPPDEGRPPFLLVVDVGHSLRLYSEFSQTGGAYVPFPDPRSHTIKLADLEQEEVRERLRLVWTDPLALDPARQSAKVTRAIADKLAKLAKSLEAAGHDPQDVAHFLMRCLFTMFAEDVELLPKHAFRDLLRGLESPKHFRPVVEELWRTMDRGGFSTLLRKDLLYFNGGLFHAPTAIDVTRDELDLLIEGAEQDWRDVEPAIFGTLLERALDPVERHKLGAHYTPRAYVERLVVPTVVEPLRDEWAAARAAAMTLEAEGDTAGAVAELRRYHDRLCEVRVLDPACGSGNFLYVTLEHLKRIEGEVIAALEALGQTQTMLEGGHTVDPHQLLGIEINPRAAAIAELVLWIGYLQWHFRTRGKVDPPQPVIQNFKNIECRDAVLDWSSREIVLDDAGKPVTIWDGRTTKPHPVTGLEVPDESARLPMYRYLNPKKAEWPEADFVVGNPPFIGASKMRHDLGDGYVDAIRSTYDELPESCDYVMYWWHKAAVSLRNHESVRFGFITTNSIRQTFNRRVLQLHLETDAKCELAFVIPDHPWVDSTDGAAVRIGMTVAGKPAGKGILVRVVSESSRADGSSAIELEQTEGFISAALRIGARIDQTAPLKANHSISNTGVKLHGSGFLVTREKASELGLGSVSELEWRIREYRHGRDLSQVSRNLLVIDLHELSQEAVRDRFPAVYQHVVDNVKPERDQNNEKYRRENWWLFGRKNTELRNSLRGLERFIATPETAKHRYFVFLDGRILPDNMLINVGLDDAYALGVLSSRPHTTWSLASGGRMGVGNDPRYNKTRCFETFPFPEAIDAQKSRIRELGEQLDAHRKRQQAAHPSLTMTGMYNVLEKLRSGETLNPKERTIHEQGLVAVLKQNHDDLDAAVAEAYGWPVDLSDEEILERLVALNHERAEEERRGLVRWLRPEFQNPSGESQQGMAVGEDAAAPKRGSAAAGAAKLKKLAWPKTLSEQAAAVGQALGTLSGPATAADVSKRFTRANKERVAELLETLAALGRARRLEDGRYAA</sequence>
<accession>A0A518D5U3</accession>
<dbReference type="GO" id="GO:0003676">
    <property type="term" value="F:nucleic acid binding"/>
    <property type="evidence" value="ECO:0007669"/>
    <property type="project" value="InterPro"/>
</dbReference>
<feature type="domain" description="MmeI-like DNA-methyltransferase" evidence="8">
    <location>
        <begin position="399"/>
        <end position="680"/>
    </location>
</feature>
<keyword evidence="2" id="KW-0489">Methyltransferase</keyword>
<feature type="domain" description="MmeI-like target recognition" evidence="7">
    <location>
        <begin position="736"/>
        <end position="933"/>
    </location>
</feature>
<protein>
    <recommendedName>
        <fullName evidence="1">site-specific DNA-methyltransferase (adenine-specific)</fullName>
        <ecNumber evidence="1">2.1.1.72</ecNumber>
    </recommendedName>
</protein>
<comment type="catalytic activity">
    <reaction evidence="4">
        <text>a 2'-deoxyadenosine in DNA + S-adenosyl-L-methionine = an N(6)-methyl-2'-deoxyadenosine in DNA + S-adenosyl-L-homocysteine + H(+)</text>
        <dbReference type="Rhea" id="RHEA:15197"/>
        <dbReference type="Rhea" id="RHEA-COMP:12418"/>
        <dbReference type="Rhea" id="RHEA-COMP:12419"/>
        <dbReference type="ChEBI" id="CHEBI:15378"/>
        <dbReference type="ChEBI" id="CHEBI:57856"/>
        <dbReference type="ChEBI" id="CHEBI:59789"/>
        <dbReference type="ChEBI" id="CHEBI:90615"/>
        <dbReference type="ChEBI" id="CHEBI:90616"/>
        <dbReference type="EC" id="2.1.1.72"/>
    </reaction>
</comment>
<dbReference type="RefSeq" id="WP_145280444.1">
    <property type="nucleotide sequence ID" value="NZ_CP036291.1"/>
</dbReference>
<name>A0A518D5U3_9BACT</name>
<dbReference type="REBASE" id="355316">
    <property type="entry name" value="PbaPla175ORF1990P"/>
</dbReference>
<evidence type="ECO:0000256" key="3">
    <source>
        <dbReference type="ARBA" id="ARBA00022679"/>
    </source>
</evidence>
<dbReference type="PRINTS" id="PR00507">
    <property type="entry name" value="N12N6MTFRASE"/>
</dbReference>
<gene>
    <name evidence="9" type="ORF">Pla175_01990</name>
</gene>
<keyword evidence="10" id="KW-1185">Reference proteome</keyword>
<dbReference type="GO" id="GO:0009007">
    <property type="term" value="F:site-specific DNA-methyltransferase (adenine-specific) activity"/>
    <property type="evidence" value="ECO:0007669"/>
    <property type="project" value="UniProtKB-EC"/>
</dbReference>
<dbReference type="PROSITE" id="PS00092">
    <property type="entry name" value="N6_MTASE"/>
    <property type="match status" value="1"/>
</dbReference>
<organism evidence="9 10">
    <name type="scientific">Pirellulimonas nuda</name>
    <dbReference type="NCBI Taxonomy" id="2528009"/>
    <lineage>
        <taxon>Bacteria</taxon>
        <taxon>Pseudomonadati</taxon>
        <taxon>Planctomycetota</taxon>
        <taxon>Planctomycetia</taxon>
        <taxon>Pirellulales</taxon>
        <taxon>Lacipirellulaceae</taxon>
        <taxon>Pirellulimonas</taxon>
    </lineage>
</organism>
<dbReference type="EC" id="2.1.1.72" evidence="1"/>
<dbReference type="InterPro" id="IPR046819">
    <property type="entry name" value="MmeI_hel"/>
</dbReference>
<feature type="domain" description="MmeI-like helicase spacer" evidence="6">
    <location>
        <begin position="234"/>
        <end position="305"/>
    </location>
</feature>
<evidence type="ECO:0000313" key="9">
    <source>
        <dbReference type="EMBL" id="QDU86846.1"/>
    </source>
</evidence>
<dbReference type="PANTHER" id="PTHR33841">
    <property type="entry name" value="DNA METHYLTRANSFERASE YEEA-RELATED"/>
    <property type="match status" value="1"/>
</dbReference>
<dbReference type="EMBL" id="CP036291">
    <property type="protein sequence ID" value="QDU86846.1"/>
    <property type="molecule type" value="Genomic_DNA"/>
</dbReference>
<dbReference type="InterPro" id="IPR046820">
    <property type="entry name" value="MmeI_TRD"/>
</dbReference>
<evidence type="ECO:0000256" key="1">
    <source>
        <dbReference type="ARBA" id="ARBA00011900"/>
    </source>
</evidence>
<dbReference type="InterPro" id="IPR002052">
    <property type="entry name" value="DNA_methylase_N6_adenine_CS"/>
</dbReference>
<dbReference type="InterPro" id="IPR046816">
    <property type="entry name" value="MmeI_Mtase"/>
</dbReference>
<dbReference type="Pfam" id="PF20473">
    <property type="entry name" value="MmeI_Mtase"/>
    <property type="match status" value="1"/>
</dbReference>
<feature type="domain" description="MmeI-like N-terminal" evidence="5">
    <location>
        <begin position="1"/>
        <end position="228"/>
    </location>
</feature>
<evidence type="ECO:0000256" key="2">
    <source>
        <dbReference type="ARBA" id="ARBA00022603"/>
    </source>
</evidence>
<evidence type="ECO:0000259" key="5">
    <source>
        <dbReference type="Pfam" id="PF20464"/>
    </source>
</evidence>
<dbReference type="Pfam" id="PF20465">
    <property type="entry name" value="MmeI_hel"/>
    <property type="match status" value="1"/>
</dbReference>
<dbReference type="Pfam" id="PF20466">
    <property type="entry name" value="MmeI_TRD"/>
    <property type="match status" value="1"/>
</dbReference>
<dbReference type="Pfam" id="PF20464">
    <property type="entry name" value="MmeI_N"/>
    <property type="match status" value="1"/>
</dbReference>
<evidence type="ECO:0000313" key="10">
    <source>
        <dbReference type="Proteomes" id="UP000317429"/>
    </source>
</evidence>
<dbReference type="InterPro" id="IPR046817">
    <property type="entry name" value="MmeI_N"/>
</dbReference>
<dbReference type="InterPro" id="IPR050953">
    <property type="entry name" value="N4_N6_ade-DNA_methylase"/>
</dbReference>
<dbReference type="Gene3D" id="3.40.50.150">
    <property type="entry name" value="Vaccinia Virus protein VP39"/>
    <property type="match status" value="1"/>
</dbReference>
<evidence type="ECO:0000256" key="4">
    <source>
        <dbReference type="ARBA" id="ARBA00047942"/>
    </source>
</evidence>
<dbReference type="InterPro" id="IPR029063">
    <property type="entry name" value="SAM-dependent_MTases_sf"/>
</dbReference>
<dbReference type="KEGG" id="pnd:Pla175_01990"/>